<feature type="compositionally biased region" description="Pro residues" evidence="14">
    <location>
        <begin position="368"/>
        <end position="388"/>
    </location>
</feature>
<dbReference type="GO" id="GO:0000381">
    <property type="term" value="P:regulation of alternative mRNA splicing, via spliceosome"/>
    <property type="evidence" value="ECO:0007669"/>
    <property type="project" value="TreeGrafter"/>
</dbReference>
<dbReference type="AlphaFoldDB" id="A0AAE1DNH4"/>
<reference evidence="17" key="1">
    <citation type="journal article" date="2023" name="G3 (Bethesda)">
        <title>A reference genome for the long-term kleptoplast-retaining sea slug Elysia crispata morphotype clarki.</title>
        <authorList>
            <person name="Eastman K.E."/>
            <person name="Pendleton A.L."/>
            <person name="Shaikh M.A."/>
            <person name="Suttiyut T."/>
            <person name="Ogas R."/>
            <person name="Tomko P."/>
            <person name="Gavelis G."/>
            <person name="Widhalm J.R."/>
            <person name="Wisecaver J.H."/>
        </authorList>
    </citation>
    <scope>NUCLEOTIDE SEQUENCE</scope>
    <source>
        <strain evidence="17">ECLA1</strain>
    </source>
</reference>
<dbReference type="PROSITE" id="PS50128">
    <property type="entry name" value="SURP"/>
    <property type="match status" value="2"/>
</dbReference>
<dbReference type="FunFam" id="1.10.10.790:FF:000002">
    <property type="entry name" value="Splicing factor 3A subunit 1"/>
    <property type="match status" value="1"/>
</dbReference>
<dbReference type="InterPro" id="IPR019954">
    <property type="entry name" value="Ubiquitin_CS"/>
</dbReference>
<dbReference type="Pfam" id="PF00240">
    <property type="entry name" value="ubiquitin"/>
    <property type="match status" value="1"/>
</dbReference>
<dbReference type="Pfam" id="PF12230">
    <property type="entry name" value="PRP21_like_P"/>
    <property type="match status" value="1"/>
</dbReference>
<evidence type="ECO:0000256" key="11">
    <source>
        <dbReference type="ARBA" id="ARBA00060058"/>
    </source>
</evidence>
<evidence type="ECO:0000313" key="18">
    <source>
        <dbReference type="Proteomes" id="UP001283361"/>
    </source>
</evidence>
<keyword evidence="7" id="KW-0832">Ubl conjugation</keyword>
<dbReference type="GO" id="GO:0003723">
    <property type="term" value="F:RNA binding"/>
    <property type="evidence" value="ECO:0007669"/>
    <property type="project" value="InterPro"/>
</dbReference>
<dbReference type="Gene3D" id="1.10.10.790">
    <property type="entry name" value="Surp module"/>
    <property type="match status" value="2"/>
</dbReference>
<evidence type="ECO:0000256" key="12">
    <source>
        <dbReference type="ARBA" id="ARBA00061882"/>
    </source>
</evidence>
<feature type="compositionally biased region" description="Acidic residues" evidence="14">
    <location>
        <begin position="343"/>
        <end position="360"/>
    </location>
</feature>
<keyword evidence="8" id="KW-0007">Acetylation</keyword>
<keyword evidence="6" id="KW-0677">Repeat</keyword>
<accession>A0AAE1DNH4</accession>
<feature type="compositionally biased region" description="Basic and acidic residues" evidence="14">
    <location>
        <begin position="539"/>
        <end position="548"/>
    </location>
</feature>
<comment type="caution">
    <text evidence="17">The sequence shown here is derived from an EMBL/GenBank/DDBJ whole genome shotgun (WGS) entry which is preliminary data.</text>
</comment>
<feature type="compositionally biased region" description="Acidic residues" evidence="14">
    <location>
        <begin position="301"/>
        <end position="327"/>
    </location>
</feature>
<evidence type="ECO:0000256" key="5">
    <source>
        <dbReference type="ARBA" id="ARBA00022728"/>
    </source>
</evidence>
<feature type="compositionally biased region" description="Pro residues" evidence="14">
    <location>
        <begin position="574"/>
        <end position="621"/>
    </location>
</feature>
<feature type="domain" description="SURP motif" evidence="16">
    <location>
        <begin position="147"/>
        <end position="189"/>
    </location>
</feature>
<dbReference type="FunFam" id="3.10.20.90:FF:000091">
    <property type="entry name" value="Splicing factor 3A subunit 1"/>
    <property type="match status" value="1"/>
</dbReference>
<dbReference type="Gene3D" id="3.10.20.90">
    <property type="entry name" value="Phosphatidylinositol 3-kinase Catalytic Subunit, Chain A, domain 1"/>
    <property type="match status" value="1"/>
</dbReference>
<protein>
    <recommendedName>
        <fullName evidence="13">Splicing factor 3A subunit 1</fullName>
    </recommendedName>
</protein>
<feature type="region of interest" description="Disordered" evidence="14">
    <location>
        <begin position="535"/>
        <end position="623"/>
    </location>
</feature>
<dbReference type="GO" id="GO:0005686">
    <property type="term" value="C:U2 snRNP"/>
    <property type="evidence" value="ECO:0007669"/>
    <property type="project" value="UniProtKB-ARBA"/>
</dbReference>
<dbReference type="EMBL" id="JAWDGP010003217">
    <property type="protein sequence ID" value="KAK3776355.1"/>
    <property type="molecule type" value="Genomic_DNA"/>
</dbReference>
<keyword evidence="5" id="KW-0747">Spliceosome</keyword>
<dbReference type="PANTHER" id="PTHR15316">
    <property type="entry name" value="SPLICEOSOME ASSOCIATED PROTEIN 114/SWAP SPLICING FACTOR-RELATED"/>
    <property type="match status" value="1"/>
</dbReference>
<keyword evidence="2" id="KW-1017">Isopeptide bond</keyword>
<evidence type="ECO:0000256" key="13">
    <source>
        <dbReference type="ARBA" id="ARBA00074916"/>
    </source>
</evidence>
<evidence type="ECO:0000256" key="4">
    <source>
        <dbReference type="ARBA" id="ARBA00022664"/>
    </source>
</evidence>
<evidence type="ECO:0000259" key="16">
    <source>
        <dbReference type="PROSITE" id="PS50128"/>
    </source>
</evidence>
<feature type="domain" description="SURP motif" evidence="16">
    <location>
        <begin position="41"/>
        <end position="83"/>
    </location>
</feature>
<dbReference type="InterPro" id="IPR000626">
    <property type="entry name" value="Ubiquitin-like_dom"/>
</dbReference>
<dbReference type="PROSITE" id="PS50053">
    <property type="entry name" value="UBIQUITIN_2"/>
    <property type="match status" value="1"/>
</dbReference>
<evidence type="ECO:0000256" key="8">
    <source>
        <dbReference type="ARBA" id="ARBA00022990"/>
    </source>
</evidence>
<dbReference type="InterPro" id="IPR000061">
    <property type="entry name" value="Surp"/>
</dbReference>
<dbReference type="InterPro" id="IPR035967">
    <property type="entry name" value="SWAP/Surp_sf"/>
</dbReference>
<keyword evidence="18" id="KW-1185">Reference proteome</keyword>
<dbReference type="CDD" id="cd01800">
    <property type="entry name" value="Ubl_SF3a120"/>
    <property type="match status" value="1"/>
</dbReference>
<evidence type="ECO:0000256" key="6">
    <source>
        <dbReference type="ARBA" id="ARBA00022737"/>
    </source>
</evidence>
<dbReference type="SUPFAM" id="SSF109905">
    <property type="entry name" value="Surp module (SWAP domain)"/>
    <property type="match status" value="2"/>
</dbReference>
<dbReference type="InterPro" id="IPR035563">
    <property type="entry name" value="SF3As1_ubi"/>
</dbReference>
<dbReference type="GO" id="GO:0071004">
    <property type="term" value="C:U2-type prespliceosome"/>
    <property type="evidence" value="ECO:0007669"/>
    <property type="project" value="TreeGrafter"/>
</dbReference>
<dbReference type="InterPro" id="IPR022030">
    <property type="entry name" value="SF3A1_dom"/>
</dbReference>
<dbReference type="InterPro" id="IPR029071">
    <property type="entry name" value="Ubiquitin-like_domsf"/>
</dbReference>
<evidence type="ECO:0000256" key="2">
    <source>
        <dbReference type="ARBA" id="ARBA00022499"/>
    </source>
</evidence>
<dbReference type="GO" id="GO:0016607">
    <property type="term" value="C:nuclear speck"/>
    <property type="evidence" value="ECO:0007669"/>
    <property type="project" value="UniProtKB-SubCell"/>
</dbReference>
<dbReference type="GO" id="GO:0045292">
    <property type="term" value="P:mRNA cis splicing, via spliceosome"/>
    <property type="evidence" value="ECO:0007669"/>
    <property type="project" value="InterPro"/>
</dbReference>
<dbReference type="InterPro" id="IPR045146">
    <property type="entry name" value="SF3A1"/>
</dbReference>
<dbReference type="SMART" id="SM00648">
    <property type="entry name" value="SWAP"/>
    <property type="match status" value="2"/>
</dbReference>
<comment type="subcellular location">
    <subcellularLocation>
        <location evidence="1">Nucleus speckle</location>
    </subcellularLocation>
</comment>
<evidence type="ECO:0000256" key="10">
    <source>
        <dbReference type="ARBA" id="ARBA00023242"/>
    </source>
</evidence>
<sequence length="802" mass="90275">MPSIDLQQVPIEDGMQQANEEAPASKSSVGIIYPPPEVRNIVDKTASFVARNGPEFENRIRQNEVNNPKFNFLQPTDAYHGYYQHKVSEFKEGRGQEPQAPKQSQYIGVLRPTEAPKIVETFVPKEPPPEYEFMCDPPSISAYDLDVVKLTAQFVARNGRQFLTTVMQKEQRNYLFDFLRPQHSLFNYFTKLVEQYTKILIPPKNLTDKLTKEVTQPKEILDQVKYRVEWAKHQDRQKKKEEEALEKERVSYAQIDWHDFVVVETVDFQPTETGNLPPPTTPEEVGARILQMERFVRGEVPMDDAVEMEVESEGEEEDDESEDENDTETPKTAPQQEEGAAQDMEESDESSEGEEDEDDEDRGRGKAAPPPPPPPPPPKEAPPLPPTPEQVIIKKDYNPKTKPAPPVEPSPDQYMISPITGEKIPAHKVPEHMRIGLLDPKWMEDRQRSMADKSDQEEVFAPGSAIDSNLKQLAERRTDIFGIGTEETQIGKKIGEEERRETKVVWDGHTASMEKVSQLARENISIEEQIATIHRAKGLVHDEDKEKIGPAVPKSAPPPLPPQPSSSTPSSSTAPPPPPPQPSQQAPPPPPMAPHPPFQHQPPPQPMPQPMPQRPMMPPMQRPMMGMPQMMVIPQRPMMMGMPRPPMMAPMGMQQQPNPPMMPPQQVAPPVPQPPGMAPPMPPQSMDEPPSKKQKTEETLIPEDIFLQSHKGNVKVQVLVPTVSDKPEWNLKGQKLEYTLPLTDSVSVLKAKLNETLGLPAGKQKLLFEGMFIKDSNSLAFYNFLNGAQVQLQLKERGGRKK</sequence>
<gene>
    <name evidence="17" type="ORF">RRG08_059142</name>
</gene>
<comment type="subunit">
    <text evidence="12">Component of the 17S U2 SnRNP complex, a ribonucleoprotein complex that contains small nuclear RNA (snRNA) U2 and a number of specific proteins. Part of the SF3A subcomplex of the 17S U2 SnRNP complex which is composed of three subunits; SF3A3/SAP61, SF3A2/SAP62 and SF3A1/SAP114. SF3A associates with the splicing factor SF3B and a 12S RNA unit to form the mature 17S U2 small nuclear ribonucleoprotein complex (17S U2 snRNP). SF3A1 functions as a scaffold that interacts directly with both SF3A2 and SF3A3. Identified in the spliceosome 'E' complex, a precursor of the spliceosome 'A' complex. Identified in the spliceosome 'A' and 'B' complexes. Identified in the spliceosome 'C' complex. Interacts with P2RX6; resulting in a reduction of the splicing activity.</text>
</comment>
<name>A0AAE1DNH4_9GAST</name>
<feature type="region of interest" description="Disordered" evidence="14">
    <location>
        <begin position="1"/>
        <end position="30"/>
    </location>
</feature>
<dbReference type="SMART" id="SM00213">
    <property type="entry name" value="UBQ"/>
    <property type="match status" value="1"/>
</dbReference>
<evidence type="ECO:0000256" key="7">
    <source>
        <dbReference type="ARBA" id="ARBA00022843"/>
    </source>
</evidence>
<feature type="compositionally biased region" description="Pro residues" evidence="14">
    <location>
        <begin position="658"/>
        <end position="683"/>
    </location>
</feature>
<evidence type="ECO:0000256" key="3">
    <source>
        <dbReference type="ARBA" id="ARBA00022553"/>
    </source>
</evidence>
<dbReference type="GO" id="GO:0071013">
    <property type="term" value="C:catalytic step 2 spliceosome"/>
    <property type="evidence" value="ECO:0007669"/>
    <property type="project" value="TreeGrafter"/>
</dbReference>
<organism evidence="17 18">
    <name type="scientific">Elysia crispata</name>
    <name type="common">lettuce slug</name>
    <dbReference type="NCBI Taxonomy" id="231223"/>
    <lineage>
        <taxon>Eukaryota</taxon>
        <taxon>Metazoa</taxon>
        <taxon>Spiralia</taxon>
        <taxon>Lophotrochozoa</taxon>
        <taxon>Mollusca</taxon>
        <taxon>Gastropoda</taxon>
        <taxon>Heterobranchia</taxon>
        <taxon>Euthyneura</taxon>
        <taxon>Panpulmonata</taxon>
        <taxon>Sacoglossa</taxon>
        <taxon>Placobranchoidea</taxon>
        <taxon>Plakobranchidae</taxon>
        <taxon>Elysia</taxon>
    </lineage>
</organism>
<evidence type="ECO:0000256" key="1">
    <source>
        <dbReference type="ARBA" id="ARBA00004324"/>
    </source>
</evidence>
<keyword evidence="4" id="KW-0507">mRNA processing</keyword>
<proteinExistence type="predicted"/>
<dbReference type="PROSITE" id="PS00299">
    <property type="entry name" value="UBIQUITIN_1"/>
    <property type="match status" value="1"/>
</dbReference>
<dbReference type="FunFam" id="1.10.10.790:FF:000001">
    <property type="entry name" value="Splicing factor 3a, subunit 1"/>
    <property type="match status" value="1"/>
</dbReference>
<keyword evidence="3" id="KW-0597">Phosphoprotein</keyword>
<dbReference type="Proteomes" id="UP001283361">
    <property type="component" value="Unassembled WGS sequence"/>
</dbReference>
<evidence type="ECO:0000256" key="9">
    <source>
        <dbReference type="ARBA" id="ARBA00023187"/>
    </source>
</evidence>
<dbReference type="SUPFAM" id="SSF54236">
    <property type="entry name" value="Ubiquitin-like"/>
    <property type="match status" value="1"/>
</dbReference>
<keyword evidence="10" id="KW-0539">Nucleus</keyword>
<evidence type="ECO:0000313" key="17">
    <source>
        <dbReference type="EMBL" id="KAK3776355.1"/>
    </source>
</evidence>
<feature type="region of interest" description="Disordered" evidence="14">
    <location>
        <begin position="658"/>
        <end position="694"/>
    </location>
</feature>
<feature type="region of interest" description="Disordered" evidence="14">
    <location>
        <begin position="295"/>
        <end position="417"/>
    </location>
</feature>
<comment type="function">
    <text evidence="11">Component of the 17S U2 SnRNP complex of the spliceosome, a large ribonucleoprotein complex that removes introns from transcribed pre-mRNAs. The 17S U2 SnRNP complex (1) directly participates in early spliceosome assembly and (2) mediates recognition of the intron branch site during pre-mRNA splicing by promoting the selection of the pre-mRNA branch-site adenosine, the nucleophile for the first step of splicing. Within the 17S U2 SnRNP complex, SF3A1 is part of the SF3A subcomplex that contributes to the assembly of the 17S U2 snRNP, and the subsequent assembly of the pre-spliceosome 'E' complex and the pre-catalytic spliceosome 'A' complex. Involved in pre-mRNA splicing as a component of pre-catalytic spliceosome 'B' complexes.</text>
</comment>
<keyword evidence="9" id="KW-0508">mRNA splicing</keyword>
<evidence type="ECO:0000259" key="15">
    <source>
        <dbReference type="PROSITE" id="PS50053"/>
    </source>
</evidence>
<dbReference type="Pfam" id="PF01805">
    <property type="entry name" value="Surp"/>
    <property type="match status" value="2"/>
</dbReference>
<feature type="compositionally biased region" description="Pro residues" evidence="14">
    <location>
        <begin position="555"/>
        <end position="564"/>
    </location>
</feature>
<evidence type="ECO:0000256" key="14">
    <source>
        <dbReference type="SAM" id="MobiDB-lite"/>
    </source>
</evidence>
<dbReference type="PANTHER" id="PTHR15316:SF1">
    <property type="entry name" value="SPLICING FACTOR 3A SUBUNIT 1"/>
    <property type="match status" value="1"/>
</dbReference>
<feature type="domain" description="Ubiquitin-like" evidence="15">
    <location>
        <begin position="716"/>
        <end position="799"/>
    </location>
</feature>